<dbReference type="EMBL" id="JAZAVJ010000112">
    <property type="protein sequence ID" value="KAK7414058.1"/>
    <property type="molecule type" value="Genomic_DNA"/>
</dbReference>
<dbReference type="SUPFAM" id="SSF53474">
    <property type="entry name" value="alpha/beta-Hydrolases"/>
    <property type="match status" value="1"/>
</dbReference>
<dbReference type="Gene3D" id="3.40.50.1820">
    <property type="entry name" value="alpha/beta hydrolase"/>
    <property type="match status" value="1"/>
</dbReference>
<comment type="caution">
    <text evidence="1">The sequence shown here is derived from an EMBL/GenBank/DDBJ whole genome shotgun (WGS) entry which is preliminary data.</text>
</comment>
<accession>A0ABR1GYY0</accession>
<sequence>MTSEPSPSEAAAARFVSHVRFHKSFTLPATTEHEALNISYADAGLVPEPGNANAQPPTVLFIPGMFASRYLAVGIHTIAERLGVRVLVVDRPGMGKSTDVPLHQRVPVWIELVPQLLAHLGIEHMLQYIPVSAFSIWHLIPKFFVLTAGPALASSGAVVTKVSNVVSSGGIGGGSDTSGLEENHQRVAGRYGLSRDDQAAIDARVFKVMFEENTVGANSEALQCLRKGKDWSWGKCENYSVFVKDLVDRERNRRQVGENTDGGGKLKGQAYMEQCWKGKDEEDFQEVLDFQASTVFGADHDSTMQSVAVLEKVFVDAGGVLRSE</sequence>
<gene>
    <name evidence="1" type="ORF">QQX98_007090</name>
</gene>
<evidence type="ECO:0008006" key="3">
    <source>
        <dbReference type="Google" id="ProtNLM"/>
    </source>
</evidence>
<organism evidence="1 2">
    <name type="scientific">Neonectria punicea</name>
    <dbReference type="NCBI Taxonomy" id="979145"/>
    <lineage>
        <taxon>Eukaryota</taxon>
        <taxon>Fungi</taxon>
        <taxon>Dikarya</taxon>
        <taxon>Ascomycota</taxon>
        <taxon>Pezizomycotina</taxon>
        <taxon>Sordariomycetes</taxon>
        <taxon>Hypocreomycetidae</taxon>
        <taxon>Hypocreales</taxon>
        <taxon>Nectriaceae</taxon>
        <taxon>Neonectria</taxon>
    </lineage>
</organism>
<proteinExistence type="predicted"/>
<evidence type="ECO:0000313" key="1">
    <source>
        <dbReference type="EMBL" id="KAK7414058.1"/>
    </source>
</evidence>
<dbReference type="Proteomes" id="UP001498476">
    <property type="component" value="Unassembled WGS sequence"/>
</dbReference>
<protein>
    <recommendedName>
        <fullName evidence="3">AB hydrolase-1 domain-containing protein</fullName>
    </recommendedName>
</protein>
<evidence type="ECO:0000313" key="2">
    <source>
        <dbReference type="Proteomes" id="UP001498476"/>
    </source>
</evidence>
<reference evidence="1 2" key="1">
    <citation type="journal article" date="2025" name="Microbiol. Resour. Announc.">
        <title>Draft genome sequences for Neonectria magnoliae and Neonectria punicea, canker pathogens of Liriodendron tulipifera and Acer saccharum in West Virginia.</title>
        <authorList>
            <person name="Petronek H.M."/>
            <person name="Kasson M.T."/>
            <person name="Metheny A.M."/>
            <person name="Stauder C.M."/>
            <person name="Lovett B."/>
            <person name="Lynch S.C."/>
            <person name="Garnas J.R."/>
            <person name="Kasson L.R."/>
            <person name="Stajich J.E."/>
        </authorList>
    </citation>
    <scope>NUCLEOTIDE SEQUENCE [LARGE SCALE GENOMIC DNA]</scope>
    <source>
        <strain evidence="1 2">NRRL 64653</strain>
    </source>
</reference>
<keyword evidence="2" id="KW-1185">Reference proteome</keyword>
<dbReference type="InterPro" id="IPR029058">
    <property type="entry name" value="AB_hydrolase_fold"/>
</dbReference>
<name>A0ABR1GYY0_9HYPO</name>